<comment type="subunit">
    <text evidence="4">Homodimer.</text>
</comment>
<dbReference type="CDD" id="cd07302">
    <property type="entry name" value="CHD"/>
    <property type="match status" value="1"/>
</dbReference>
<evidence type="ECO:0000256" key="11">
    <source>
        <dbReference type="ARBA" id="ARBA00048179"/>
    </source>
</evidence>
<organism evidence="14 15">
    <name type="scientific">Bradyrhizobium uaiense</name>
    <dbReference type="NCBI Taxonomy" id="2594946"/>
    <lineage>
        <taxon>Bacteria</taxon>
        <taxon>Pseudomonadati</taxon>
        <taxon>Pseudomonadota</taxon>
        <taxon>Alphaproteobacteria</taxon>
        <taxon>Hyphomicrobiales</taxon>
        <taxon>Nitrobacteraceae</taxon>
        <taxon>Bradyrhizobium</taxon>
    </lineage>
</organism>
<comment type="similarity">
    <text evidence="3">Belongs to the NMT1/THI5 family.</text>
</comment>
<dbReference type="InterPro" id="IPR027939">
    <property type="entry name" value="NMT1/THI5"/>
</dbReference>
<keyword evidence="12" id="KW-0812">Transmembrane</keyword>
<dbReference type="InterPro" id="IPR015168">
    <property type="entry name" value="SsuA/THI5"/>
</dbReference>
<dbReference type="EMBL" id="VKHP01000004">
    <property type="protein sequence ID" value="NEU94644.1"/>
    <property type="molecule type" value="Genomic_DNA"/>
</dbReference>
<dbReference type="AlphaFoldDB" id="A0A6P1B8H8"/>
<keyword evidence="12" id="KW-1133">Transmembrane helix</keyword>
<dbReference type="InterPro" id="IPR029787">
    <property type="entry name" value="Nucleotide_cyclase"/>
</dbReference>
<keyword evidence="7" id="KW-0663">Pyridoxal phosphate</keyword>
<dbReference type="Gene3D" id="3.30.450.20">
    <property type="entry name" value="PAS domain"/>
    <property type="match status" value="2"/>
</dbReference>
<dbReference type="GO" id="GO:0035556">
    <property type="term" value="P:intracellular signal transduction"/>
    <property type="evidence" value="ECO:0007669"/>
    <property type="project" value="InterPro"/>
</dbReference>
<dbReference type="Pfam" id="PF09084">
    <property type="entry name" value="NMT1"/>
    <property type="match status" value="1"/>
</dbReference>
<sequence>MGLGNWLRSLGLERLEAAFSHDATSRSALSQLAVSMGRLAFALLTLLVADPCSAADKVSLQLKWLHQFQFAGYYAALDRGFYRSAGLDVDIREGGPNIDAMKAVEEGKADFGVCTTGVLLKKPDAPPVVVLGAIFQHSPAVILVPHRTGIRAVSELKGHRLMDAPGSDDIAAMLKREGVDYASLPRVAHTGDSRDLLSGKADAMVAYSTNEPYALEKLGTPYLMFAPRAYGFDFYGDSLCTSKRQVAEHSERVRAFRAASLKGWEYALDHKDEIVDLILRKYSSRKSREALLYEAARTELLIQPHLRPIGDQSSARWKAIADAYVDLGMLSEAKLPAGLIYEPDSGGWLTRLQAPLLWGLLATILVSALGWTFYRSARAFGAIHLSAVMSGLFVLLSIPVLIFILVYNYRQNAAAINATLHDVVAKTRQVSIEDAGNLINPVAATLELLAAVAAEDPEVFRKEDSRDLLYRALTSAPQIDAAYVSFEDGYHRVVTRIDDDRRRSDSAIPPNANWHSSYIDSFSGSPRRVRHRTFFDTWSHVVGSYDVEQIMDVRTLRGYQAAKDARALTIEEPALNPDTGYPVIFVRVPIIRHDAFIGCASANITLDILSQFLTIHRASPHSITVIANATKGTIIAHPDPKKTVRFENNRLELARLDTIADADLREAYRLKKETNSEDFFFSSPQSGEKISASFTRYPGSFGQPWEIIILTPTDDFVGTLERTNRQMIVLIAALTGIELLLIYVLSRRLSRPIENVSRELRSVEDLTFSHATRPSSNIREIKELQTALSLFETSLRSFSSFVPLDVVRKLTKSGVPLTLGVEPRFMTVLFADLQDFSSLAEHMAPNDLLAQLSVYFETVSQAITEEHGTVDKFIGDGIMAFWGAPAHRDDHVLRACCGALKAARRMRQQNATWSTEGRRPLTLRIGLHCADVLVGNVGSTARLSYTVMGDGVNVAARLEGLNKAFGTTICISDSMLAAVASRVVVRPLRHVQVKGRKQEFMVYELLGITGSGDPEIEARPRDVRLSQMTWEASEYFERGEFGEAARRYQDVLEEFPSDAVAKSMLEACSSSPSIAPSATVDGDEAAGE</sequence>
<name>A0A6P1B8H8_9BRAD</name>
<comment type="caution">
    <text evidence="14">The sequence shown here is derived from an EMBL/GenBank/DDBJ whole genome shotgun (WGS) entry which is preliminary data.</text>
</comment>
<dbReference type="Gene3D" id="3.40.190.10">
    <property type="entry name" value="Periplasmic binding protein-like II"/>
    <property type="match status" value="2"/>
</dbReference>
<evidence type="ECO:0000256" key="9">
    <source>
        <dbReference type="ARBA" id="ARBA00023004"/>
    </source>
</evidence>
<dbReference type="SUPFAM" id="SSF53850">
    <property type="entry name" value="Periplasmic binding protein-like II"/>
    <property type="match status" value="1"/>
</dbReference>
<keyword evidence="9" id="KW-0408">Iron</keyword>
<dbReference type="GO" id="GO:0046872">
    <property type="term" value="F:metal ion binding"/>
    <property type="evidence" value="ECO:0007669"/>
    <property type="project" value="UniProtKB-KW"/>
</dbReference>
<comment type="catalytic activity">
    <reaction evidence="11">
        <text>N(6)-(pyridoxal phosphate)-L-lysyl-[4-amino-5-hydroxymethyl-2-methylpyrimidine phosphate synthase] + L-histidyl-[4-amino-5-hydroxymethyl-2-methylpyrimidine phosphate synthase] + 2 Fe(3+) + 4 H2O = L-lysyl-[4-amino-5-hydroxymethyl-2-methylpyrimidine phosphate synthase] + (2S)-2-amino-5-hydroxy-4-oxopentanoyl-[4-amino-5-hydroxymethyl-2-methylpyrimidine phosphate synthase] + 4-amino-2-methyl-5-(phosphooxymethyl)pyrimidine + 3-oxopropanoate + 2 Fe(2+) + 2 H(+)</text>
        <dbReference type="Rhea" id="RHEA:65756"/>
        <dbReference type="Rhea" id="RHEA-COMP:16892"/>
        <dbReference type="Rhea" id="RHEA-COMP:16893"/>
        <dbReference type="Rhea" id="RHEA-COMP:16894"/>
        <dbReference type="Rhea" id="RHEA-COMP:16895"/>
        <dbReference type="ChEBI" id="CHEBI:15377"/>
        <dbReference type="ChEBI" id="CHEBI:15378"/>
        <dbReference type="ChEBI" id="CHEBI:29033"/>
        <dbReference type="ChEBI" id="CHEBI:29034"/>
        <dbReference type="ChEBI" id="CHEBI:29969"/>
        <dbReference type="ChEBI" id="CHEBI:29979"/>
        <dbReference type="ChEBI" id="CHEBI:33190"/>
        <dbReference type="ChEBI" id="CHEBI:58354"/>
        <dbReference type="ChEBI" id="CHEBI:143915"/>
        <dbReference type="ChEBI" id="CHEBI:157692"/>
    </reaction>
    <physiologicalReaction direction="left-to-right" evidence="11">
        <dbReference type="Rhea" id="RHEA:65757"/>
    </physiologicalReaction>
</comment>
<dbReference type="Proteomes" id="UP000468531">
    <property type="component" value="Unassembled WGS sequence"/>
</dbReference>
<feature type="transmembrane region" description="Helical" evidence="12">
    <location>
        <begin position="356"/>
        <end position="374"/>
    </location>
</feature>
<dbReference type="GO" id="GO:0009190">
    <property type="term" value="P:cyclic nucleotide biosynthetic process"/>
    <property type="evidence" value="ECO:0007669"/>
    <property type="project" value="InterPro"/>
</dbReference>
<evidence type="ECO:0000256" key="1">
    <source>
        <dbReference type="ARBA" id="ARBA00003469"/>
    </source>
</evidence>
<feature type="transmembrane region" description="Helical" evidence="12">
    <location>
        <begin position="386"/>
        <end position="407"/>
    </location>
</feature>
<dbReference type="GO" id="GO:0004016">
    <property type="term" value="F:adenylate cyclase activity"/>
    <property type="evidence" value="ECO:0007669"/>
    <property type="project" value="UniProtKB-ARBA"/>
</dbReference>
<comment type="pathway">
    <text evidence="2">Cofactor biosynthesis; thiamine diphosphate biosynthesis.</text>
</comment>
<feature type="domain" description="Guanylate cyclase" evidence="13">
    <location>
        <begin position="827"/>
        <end position="959"/>
    </location>
</feature>
<accession>A0A6P1B8H8</accession>
<evidence type="ECO:0000256" key="7">
    <source>
        <dbReference type="ARBA" id="ARBA00022898"/>
    </source>
</evidence>
<dbReference type="PROSITE" id="PS50125">
    <property type="entry name" value="GUANYLATE_CYCLASE_2"/>
    <property type="match status" value="1"/>
</dbReference>
<dbReference type="Pfam" id="PF00211">
    <property type="entry name" value="Guanylate_cyc"/>
    <property type="match status" value="1"/>
</dbReference>
<evidence type="ECO:0000256" key="3">
    <source>
        <dbReference type="ARBA" id="ARBA00009406"/>
    </source>
</evidence>
<dbReference type="SUPFAM" id="SSF55073">
    <property type="entry name" value="Nucleotide cyclase"/>
    <property type="match status" value="1"/>
</dbReference>
<evidence type="ECO:0000256" key="12">
    <source>
        <dbReference type="SAM" id="Phobius"/>
    </source>
</evidence>
<evidence type="ECO:0000256" key="10">
    <source>
        <dbReference type="ARBA" id="ARBA00033171"/>
    </source>
</evidence>
<reference evidence="14 15" key="1">
    <citation type="journal article" date="2020" name="Arch. Microbiol.">
        <title>Bradyrhizobium uaiense sp. nov., a new highly efficient cowpea symbiont.</title>
        <authorList>
            <person name="Cabral Michel D."/>
            <person name="Azarias Guimaraes A."/>
            <person name="Martins da Costa E."/>
            <person name="Soares de Carvalho T."/>
            <person name="Balsanelli E."/>
            <person name="Willems A."/>
            <person name="Maltempi de Souza E."/>
            <person name="de Souza Moreira F.M."/>
        </authorList>
    </citation>
    <scope>NUCLEOTIDE SEQUENCE [LARGE SCALE GENOMIC DNA]</scope>
    <source>
        <strain evidence="14 15">UFLA 03-164</strain>
    </source>
</reference>
<dbReference type="SMART" id="SM00044">
    <property type="entry name" value="CYCc"/>
    <property type="match status" value="1"/>
</dbReference>
<keyword evidence="15" id="KW-1185">Reference proteome</keyword>
<evidence type="ECO:0000256" key="5">
    <source>
        <dbReference type="ARBA" id="ARBA00022679"/>
    </source>
</evidence>
<dbReference type="PANTHER" id="PTHR31528:SF1">
    <property type="entry name" value="4-AMINO-5-HYDROXYMETHYL-2-METHYLPYRIMIDINE PHOSPHATE SYNTHASE THI11-RELATED"/>
    <property type="match status" value="1"/>
</dbReference>
<protein>
    <recommendedName>
        <fullName evidence="10">Thiamine pyrimidine synthase</fullName>
    </recommendedName>
</protein>
<keyword evidence="5" id="KW-0808">Transferase</keyword>
<comment type="function">
    <text evidence="1">Responsible for the formation of the pyrimidine heterocycle in the thiamine biosynthesis pathway. Catalyzes the formation of hydroxymethylpyrimidine phosphate (HMP-P) from histidine and pyridoxal phosphate (PLP). The protein uses PLP and the active site histidine to form HMP-P, generating an inactive enzyme. The enzyme can only undergo a single turnover, which suggests it is a suicide enzyme.</text>
</comment>
<evidence type="ECO:0000256" key="2">
    <source>
        <dbReference type="ARBA" id="ARBA00004948"/>
    </source>
</evidence>
<evidence type="ECO:0000313" key="14">
    <source>
        <dbReference type="EMBL" id="NEU94644.1"/>
    </source>
</evidence>
<dbReference type="GO" id="GO:0009228">
    <property type="term" value="P:thiamine biosynthetic process"/>
    <property type="evidence" value="ECO:0007669"/>
    <property type="project" value="UniProtKB-KW"/>
</dbReference>
<gene>
    <name evidence="14" type="ORF">FNJ47_02070</name>
</gene>
<evidence type="ECO:0000256" key="6">
    <source>
        <dbReference type="ARBA" id="ARBA00022723"/>
    </source>
</evidence>
<dbReference type="GO" id="GO:0016740">
    <property type="term" value="F:transferase activity"/>
    <property type="evidence" value="ECO:0007669"/>
    <property type="project" value="UniProtKB-KW"/>
</dbReference>
<keyword evidence="12" id="KW-0472">Membrane</keyword>
<evidence type="ECO:0000313" key="15">
    <source>
        <dbReference type="Proteomes" id="UP000468531"/>
    </source>
</evidence>
<evidence type="ECO:0000256" key="8">
    <source>
        <dbReference type="ARBA" id="ARBA00022977"/>
    </source>
</evidence>
<dbReference type="InterPro" id="IPR001054">
    <property type="entry name" value="A/G_cyclase"/>
</dbReference>
<evidence type="ECO:0000256" key="4">
    <source>
        <dbReference type="ARBA" id="ARBA00011738"/>
    </source>
</evidence>
<keyword evidence="6" id="KW-0479">Metal-binding</keyword>
<evidence type="ECO:0000259" key="13">
    <source>
        <dbReference type="PROSITE" id="PS50125"/>
    </source>
</evidence>
<dbReference type="PANTHER" id="PTHR31528">
    <property type="entry name" value="4-AMINO-5-HYDROXYMETHYL-2-METHYLPYRIMIDINE PHOSPHATE SYNTHASE THI11-RELATED"/>
    <property type="match status" value="1"/>
</dbReference>
<dbReference type="Gene3D" id="6.10.340.10">
    <property type="match status" value="1"/>
</dbReference>
<dbReference type="Gene3D" id="3.30.70.1230">
    <property type="entry name" value="Nucleotide cyclase"/>
    <property type="match status" value="1"/>
</dbReference>
<keyword evidence="8" id="KW-0784">Thiamine biosynthesis</keyword>
<proteinExistence type="inferred from homology"/>